<dbReference type="AlphaFoldDB" id="A0A5N7CLX9"/>
<dbReference type="EMBL" id="ML735223">
    <property type="protein sequence ID" value="KAE8394483.1"/>
    <property type="molecule type" value="Genomic_DNA"/>
</dbReference>
<protein>
    <recommendedName>
        <fullName evidence="6">Transcription factor domain-containing protein</fullName>
    </recommendedName>
</protein>
<dbReference type="OrthoDB" id="5392779at2759"/>
<keyword evidence="2" id="KW-0804">Transcription</keyword>
<proteinExistence type="predicted"/>
<accession>A0A5N7CLX9</accession>
<evidence type="ECO:0000313" key="5">
    <source>
        <dbReference type="EMBL" id="KAE8394483.1"/>
    </source>
</evidence>
<feature type="region of interest" description="Disordered" evidence="4">
    <location>
        <begin position="18"/>
        <end position="44"/>
    </location>
</feature>
<evidence type="ECO:0000256" key="4">
    <source>
        <dbReference type="SAM" id="MobiDB-lite"/>
    </source>
</evidence>
<sequence length="646" mass="72579">MARVEALIERLVRKADDRSDEAPTKYGIHTPGEPPGFTSQQNVTPRDARLSEVMPVSSSALRELGISIPDRTISPSNKRYAELSKALLAAFPAMHDARILLDATQNATLCLYQILTKSERELEEEGVDTCWSFEELPNPDVHPVLIARQMLIFASLLQQLDFKQFKDCGLSEAPDTIMQRLADTAIRLVTANEEFTGTAESLECIVLEGMFHGSCGNLRRAWLAFRRAVTAGQLMGIHRSGSLMYTIDPTSTLNPQVLWFRIVCMDRALSMLLGLPQGTNDRKMGCDAAMASDTPIGRLERTHAVIASHILESRDYGALGLDYKTTREFDEELLRVANNVPGKFWLPPTFLGFEADIRYEFMETMRVVNQLAHYDLISQLHLPYMLSFATVGEDQYQYSRMACVNANREILTRFLAYSNFKLLTYCCRRIDVFTLTACMTLLLCHLVSHRPVGDNPLTHQRHSDRAMTEQALENIRQLRRVDEAAIVKNGLNILRCLLRVEAEAAEGRNFRAQLVQRHTRLKEDPNTLLMSIPSIGVIMVTRSDKASQNTNFQSDQRELARNEQISNAGSAELFNRILSEQEPSAVLQTSGIGQFHGIVDNITTPYMHPSATASIEDWAFQGVDMSFLDSIIHTSDSSQEWLATGL</sequence>
<dbReference type="Proteomes" id="UP000326877">
    <property type="component" value="Unassembled WGS sequence"/>
</dbReference>
<gene>
    <name evidence="5" type="ORF">BDV23DRAFT_179636</name>
</gene>
<dbReference type="PANTHER" id="PTHR47840">
    <property type="entry name" value="ZN(II)2CYS6 TRANSCRIPTION FACTOR (EUROFUNG)-RELATED"/>
    <property type="match status" value="1"/>
</dbReference>
<reference evidence="5" key="1">
    <citation type="submission" date="2019-04" db="EMBL/GenBank/DDBJ databases">
        <title>Friends and foes A comparative genomics studyof 23 Aspergillus species from section Flavi.</title>
        <authorList>
            <consortium name="DOE Joint Genome Institute"/>
            <person name="Kjaerbolling I."/>
            <person name="Vesth T."/>
            <person name="Frisvad J.C."/>
            <person name="Nybo J.L."/>
            <person name="Theobald S."/>
            <person name="Kildgaard S."/>
            <person name="Isbrandt T."/>
            <person name="Kuo A."/>
            <person name="Sato A."/>
            <person name="Lyhne E.K."/>
            <person name="Kogle M.E."/>
            <person name="Wiebenga A."/>
            <person name="Kun R.S."/>
            <person name="Lubbers R.J."/>
            <person name="Makela M.R."/>
            <person name="Barry K."/>
            <person name="Chovatia M."/>
            <person name="Clum A."/>
            <person name="Daum C."/>
            <person name="Haridas S."/>
            <person name="He G."/>
            <person name="LaButti K."/>
            <person name="Lipzen A."/>
            <person name="Mondo S."/>
            <person name="Riley R."/>
            <person name="Salamov A."/>
            <person name="Simmons B.A."/>
            <person name="Magnuson J.K."/>
            <person name="Henrissat B."/>
            <person name="Mortensen U.H."/>
            <person name="Larsen T.O."/>
            <person name="Devries R.P."/>
            <person name="Grigoriev I.V."/>
            <person name="Machida M."/>
            <person name="Baker S.E."/>
            <person name="Andersen M.R."/>
        </authorList>
    </citation>
    <scope>NUCLEOTIDE SEQUENCE [LARGE SCALE GENOMIC DNA]</scope>
    <source>
        <strain evidence="5">IBT 14317</strain>
    </source>
</reference>
<dbReference type="CDD" id="cd12148">
    <property type="entry name" value="fungal_TF_MHR"/>
    <property type="match status" value="1"/>
</dbReference>
<name>A0A5N7CLX9_PETAA</name>
<dbReference type="PANTHER" id="PTHR47840:SF1">
    <property type="entry name" value="ZN(II)2CYS6 TRANSCRIPTION FACTOR (EUROFUNG)"/>
    <property type="match status" value="1"/>
</dbReference>
<keyword evidence="3" id="KW-0539">Nucleus</keyword>
<evidence type="ECO:0000256" key="1">
    <source>
        <dbReference type="ARBA" id="ARBA00023015"/>
    </source>
</evidence>
<evidence type="ECO:0000256" key="3">
    <source>
        <dbReference type="ARBA" id="ARBA00023242"/>
    </source>
</evidence>
<evidence type="ECO:0000256" key="2">
    <source>
        <dbReference type="ARBA" id="ARBA00023163"/>
    </source>
</evidence>
<organism evidence="5">
    <name type="scientific">Petromyces alliaceus</name>
    <name type="common">Aspergillus alliaceus</name>
    <dbReference type="NCBI Taxonomy" id="209559"/>
    <lineage>
        <taxon>Eukaryota</taxon>
        <taxon>Fungi</taxon>
        <taxon>Dikarya</taxon>
        <taxon>Ascomycota</taxon>
        <taxon>Pezizomycotina</taxon>
        <taxon>Eurotiomycetes</taxon>
        <taxon>Eurotiomycetidae</taxon>
        <taxon>Eurotiales</taxon>
        <taxon>Aspergillaceae</taxon>
        <taxon>Aspergillus</taxon>
        <taxon>Aspergillus subgen. Circumdati</taxon>
    </lineage>
</organism>
<keyword evidence="1" id="KW-0805">Transcription regulation</keyword>
<evidence type="ECO:0008006" key="6">
    <source>
        <dbReference type="Google" id="ProtNLM"/>
    </source>
</evidence>